<dbReference type="RefSeq" id="XP_037146884.1">
    <property type="nucleotide sequence ID" value="XM_037297683.1"/>
</dbReference>
<dbReference type="EMBL" id="JACCJB010000027">
    <property type="protein sequence ID" value="KAF6217449.1"/>
    <property type="molecule type" value="Genomic_DNA"/>
</dbReference>
<feature type="transmembrane region" description="Helical" evidence="5">
    <location>
        <begin position="177"/>
        <end position="196"/>
    </location>
</feature>
<feature type="transmembrane region" description="Helical" evidence="5">
    <location>
        <begin position="137"/>
        <end position="157"/>
    </location>
</feature>
<dbReference type="Proteomes" id="UP000593566">
    <property type="component" value="Unassembled WGS sequence"/>
</dbReference>
<dbReference type="Pfam" id="PF03619">
    <property type="entry name" value="Solute_trans_a"/>
    <property type="match status" value="1"/>
</dbReference>
<keyword evidence="3 5" id="KW-1133">Transmembrane helix</keyword>
<reference evidence="6 7" key="1">
    <citation type="journal article" date="2020" name="Genomics">
        <title>Complete, high-quality genomes from long-read metagenomic sequencing of two wolf lichen thalli reveals enigmatic genome architecture.</title>
        <authorList>
            <person name="McKenzie S.K."/>
            <person name="Walston R.F."/>
            <person name="Allen J.L."/>
        </authorList>
    </citation>
    <scope>NUCLEOTIDE SEQUENCE [LARGE SCALE GENOMIC DNA]</scope>
    <source>
        <strain evidence="6">WasteWater1</strain>
    </source>
</reference>
<feature type="transmembrane region" description="Helical" evidence="5">
    <location>
        <begin position="59"/>
        <end position="79"/>
    </location>
</feature>
<comment type="caution">
    <text evidence="6">The sequence shown here is derived from an EMBL/GenBank/DDBJ whole genome shotgun (WGS) entry which is preliminary data.</text>
</comment>
<evidence type="ECO:0000256" key="4">
    <source>
        <dbReference type="ARBA" id="ARBA00023136"/>
    </source>
</evidence>
<gene>
    <name evidence="6" type="ORF">HO133_006787</name>
</gene>
<dbReference type="GeneID" id="59335187"/>
<feature type="transmembrane region" description="Helical" evidence="5">
    <location>
        <begin position="23"/>
        <end position="47"/>
    </location>
</feature>
<dbReference type="AlphaFoldDB" id="A0A8H6C6D8"/>
<comment type="subcellular location">
    <subcellularLocation>
        <location evidence="1">Membrane</location>
        <topology evidence="1">Multi-pass membrane protein</topology>
    </subcellularLocation>
</comment>
<protein>
    <recommendedName>
        <fullName evidence="8">Transmembrane protein</fullName>
    </recommendedName>
</protein>
<accession>A0A8H6C6D8</accession>
<evidence type="ECO:0000313" key="7">
    <source>
        <dbReference type="Proteomes" id="UP000593566"/>
    </source>
</evidence>
<evidence type="ECO:0000256" key="2">
    <source>
        <dbReference type="ARBA" id="ARBA00022692"/>
    </source>
</evidence>
<feature type="transmembrane region" description="Helical" evidence="5">
    <location>
        <begin position="216"/>
        <end position="237"/>
    </location>
</feature>
<evidence type="ECO:0008006" key="8">
    <source>
        <dbReference type="Google" id="ProtNLM"/>
    </source>
</evidence>
<keyword evidence="2 5" id="KW-0812">Transmembrane</keyword>
<organism evidence="6 7">
    <name type="scientific">Letharia lupina</name>
    <dbReference type="NCBI Taxonomy" id="560253"/>
    <lineage>
        <taxon>Eukaryota</taxon>
        <taxon>Fungi</taxon>
        <taxon>Dikarya</taxon>
        <taxon>Ascomycota</taxon>
        <taxon>Pezizomycotina</taxon>
        <taxon>Lecanoromycetes</taxon>
        <taxon>OSLEUM clade</taxon>
        <taxon>Lecanoromycetidae</taxon>
        <taxon>Lecanorales</taxon>
        <taxon>Lecanorineae</taxon>
        <taxon>Parmeliaceae</taxon>
        <taxon>Letharia</taxon>
    </lineage>
</organism>
<dbReference type="SMART" id="SM01417">
    <property type="entry name" value="Solute_trans_a"/>
    <property type="match status" value="1"/>
</dbReference>
<dbReference type="GO" id="GO:0016020">
    <property type="term" value="C:membrane"/>
    <property type="evidence" value="ECO:0007669"/>
    <property type="project" value="UniProtKB-SubCell"/>
</dbReference>
<evidence type="ECO:0000256" key="5">
    <source>
        <dbReference type="SAM" id="Phobius"/>
    </source>
</evidence>
<dbReference type="PANTHER" id="PTHR23423">
    <property type="entry name" value="ORGANIC SOLUTE TRANSPORTER-RELATED"/>
    <property type="match status" value="1"/>
</dbReference>
<evidence type="ECO:0000256" key="3">
    <source>
        <dbReference type="ARBA" id="ARBA00022989"/>
    </source>
</evidence>
<dbReference type="InterPro" id="IPR005178">
    <property type="entry name" value="Ostalpha/TMEM184C"/>
</dbReference>
<sequence>MGPPIDAMARQPQKKLCSLTNHLFCRIIRIIFTIPVFAILAFLGILLESRAVYLIPLTQVYESFALGGFFFLLCAWIHPDGAERERILNREGKLGMYNRVWFFVFQQPFVMIVLVVVQEITQAAGVFCATSKNIQFAHVWISSFSSVTTIFAIGAVLRFHGATKQMTAQQKPLLKLVSFKGIVFLSWIQSALFSFLTSSGHLHPNNHLTFLDLSVGIPAMITCLEMALFSMLFLFAYPIGPYTAKGQITGLLHGSGPTSHPEYVGGPLGLSALFEALNIFDLIKAMMMAPIRLGKGRAMMMKEQASAAEEDPKNKAYEG</sequence>
<name>A0A8H6C6D8_9LECA</name>
<evidence type="ECO:0000313" key="6">
    <source>
        <dbReference type="EMBL" id="KAF6217449.1"/>
    </source>
</evidence>
<feature type="transmembrane region" description="Helical" evidence="5">
    <location>
        <begin position="100"/>
        <end position="117"/>
    </location>
</feature>
<keyword evidence="4 5" id="KW-0472">Membrane</keyword>
<evidence type="ECO:0000256" key="1">
    <source>
        <dbReference type="ARBA" id="ARBA00004141"/>
    </source>
</evidence>
<keyword evidence="7" id="KW-1185">Reference proteome</keyword>
<proteinExistence type="predicted"/>